<dbReference type="HOGENOM" id="CLU_2949450_0_0_2"/>
<keyword evidence="2" id="KW-0547">Nucleotide-binding</keyword>
<dbReference type="GO" id="GO:0005524">
    <property type="term" value="F:ATP binding"/>
    <property type="evidence" value="ECO:0007669"/>
    <property type="project" value="UniProtKB-KW"/>
</dbReference>
<protein>
    <submittedName>
        <fullName evidence="5">Thymidine kinase</fullName>
        <ecNumber evidence="5">2.7.1.21</ecNumber>
    </submittedName>
</protein>
<accession>H6Q854</accession>
<dbReference type="SUPFAM" id="SSF57716">
    <property type="entry name" value="Glucocorticoid receptor-like (DNA-binding domain)"/>
    <property type="match status" value="1"/>
</dbReference>
<gene>
    <name evidence="5" type="ordered locus">Pogu_0757</name>
</gene>
<dbReference type="AlphaFoldDB" id="H6Q854"/>
<evidence type="ECO:0000256" key="3">
    <source>
        <dbReference type="ARBA" id="ARBA00022777"/>
    </source>
</evidence>
<dbReference type="GO" id="GO:0004797">
    <property type="term" value="F:thymidine kinase activity"/>
    <property type="evidence" value="ECO:0007669"/>
    <property type="project" value="UniProtKB-EC"/>
</dbReference>
<organism evidence="5 6">
    <name type="scientific">Pyrobaculum oguniense (strain DSM 13380 / JCM 10595 / TE7)</name>
    <dbReference type="NCBI Taxonomy" id="698757"/>
    <lineage>
        <taxon>Archaea</taxon>
        <taxon>Thermoproteota</taxon>
        <taxon>Thermoprotei</taxon>
        <taxon>Thermoproteales</taxon>
        <taxon>Thermoproteaceae</taxon>
        <taxon>Pyrobaculum</taxon>
    </lineage>
</organism>
<keyword evidence="1 5" id="KW-0808">Transferase</keyword>
<dbReference type="EC" id="2.7.1.21" evidence="5"/>
<dbReference type="STRING" id="698757.Pogu_0757"/>
<evidence type="ECO:0000313" key="5">
    <source>
        <dbReference type="EMBL" id="AFA38784.1"/>
    </source>
</evidence>
<sequence length="59" mass="6534">MAHADREVSLTATCKICGRPATRTQRLVEGRPAPRDSLWTLVCGSEAYDALSRRHRVAP</sequence>
<evidence type="ECO:0000256" key="1">
    <source>
        <dbReference type="ARBA" id="ARBA00022679"/>
    </source>
</evidence>
<keyword evidence="6" id="KW-1185">Reference proteome</keyword>
<dbReference type="Proteomes" id="UP000009062">
    <property type="component" value="Chromosome"/>
</dbReference>
<dbReference type="EMBL" id="CP003316">
    <property type="protein sequence ID" value="AFA38784.1"/>
    <property type="molecule type" value="Genomic_DNA"/>
</dbReference>
<keyword evidence="3 5" id="KW-0418">Kinase</keyword>
<dbReference type="InterPro" id="IPR001267">
    <property type="entry name" value="Thymidine_kinase"/>
</dbReference>
<evidence type="ECO:0000256" key="2">
    <source>
        <dbReference type="ARBA" id="ARBA00022741"/>
    </source>
</evidence>
<dbReference type="KEGG" id="pog:Pogu_0757"/>
<proteinExistence type="predicted"/>
<dbReference type="Pfam" id="PF00265">
    <property type="entry name" value="TK"/>
    <property type="match status" value="1"/>
</dbReference>
<keyword evidence="4" id="KW-0067">ATP-binding</keyword>
<evidence type="ECO:0000256" key="4">
    <source>
        <dbReference type="ARBA" id="ARBA00022840"/>
    </source>
</evidence>
<dbReference type="eggNOG" id="arCOG04798">
    <property type="taxonomic scope" value="Archaea"/>
</dbReference>
<evidence type="ECO:0000313" key="6">
    <source>
        <dbReference type="Proteomes" id="UP000009062"/>
    </source>
</evidence>
<name>H6Q854_PYROT</name>
<dbReference type="Gene3D" id="3.30.60.20">
    <property type="match status" value="1"/>
</dbReference>
<reference evidence="5 6" key="1">
    <citation type="journal article" date="2012" name="Stand. Genomic Sci.">
        <title>Complete genome sequence of Pyrobaculum oguniense.</title>
        <authorList>
            <person name="Bernick D.L."/>
            <person name="Karplus K."/>
            <person name="Lui L.M."/>
            <person name="Coker J.K."/>
            <person name="Murphy J.N."/>
            <person name="Chan P.P."/>
            <person name="Cozen A.E."/>
            <person name="Lowe T.M."/>
        </authorList>
    </citation>
    <scope>NUCLEOTIDE SEQUENCE [LARGE SCALE GENOMIC DNA]</scope>
    <source>
        <strain evidence="5 6">TE7</strain>
    </source>
</reference>